<evidence type="ECO:0000313" key="2">
    <source>
        <dbReference type="EMBL" id="EOH84333.1"/>
    </source>
</evidence>
<comment type="caution">
    <text evidence="2">The sequence shown here is derived from an EMBL/GenBank/DDBJ whole genome shotgun (WGS) entry which is preliminary data.</text>
</comment>
<reference evidence="2 3" key="1">
    <citation type="submission" date="2013-02" db="EMBL/GenBank/DDBJ databases">
        <title>The Genome Sequence of Enterococcus villorum ATCC_700913.</title>
        <authorList>
            <consortium name="The Broad Institute Genome Sequencing Platform"/>
            <consortium name="The Broad Institute Genome Sequencing Center for Infectious Disease"/>
            <person name="Earl A.M."/>
            <person name="Gilmore M.S."/>
            <person name="Lebreton F."/>
            <person name="Walker B."/>
            <person name="Young S.K."/>
            <person name="Zeng Q."/>
            <person name="Gargeya S."/>
            <person name="Fitzgerald M."/>
            <person name="Haas B."/>
            <person name="Abouelleil A."/>
            <person name="Alvarado L."/>
            <person name="Arachchi H.M."/>
            <person name="Berlin A.M."/>
            <person name="Chapman S.B."/>
            <person name="Dewar J."/>
            <person name="Goldberg J."/>
            <person name="Griggs A."/>
            <person name="Gujja S."/>
            <person name="Hansen M."/>
            <person name="Howarth C."/>
            <person name="Imamovic A."/>
            <person name="Larimer J."/>
            <person name="McCowan C."/>
            <person name="Murphy C."/>
            <person name="Neiman D."/>
            <person name="Pearson M."/>
            <person name="Priest M."/>
            <person name="Roberts A."/>
            <person name="Saif S."/>
            <person name="Shea T."/>
            <person name="Sisk P."/>
            <person name="Sykes S."/>
            <person name="Wortman J."/>
            <person name="Nusbaum C."/>
            <person name="Birren B."/>
        </authorList>
    </citation>
    <scope>NUCLEOTIDE SEQUENCE [LARGE SCALE GENOMIC DNA]</scope>
    <source>
        <strain evidence="2 3">ATCC 700913</strain>
    </source>
</reference>
<evidence type="ECO:0000313" key="3">
    <source>
        <dbReference type="Proteomes" id="UP000013866"/>
    </source>
</evidence>
<proteinExistence type="predicted"/>
<keyword evidence="1" id="KW-0472">Membrane</keyword>
<protein>
    <submittedName>
        <fullName evidence="2">Uncharacterized protein</fullName>
    </submittedName>
</protein>
<evidence type="ECO:0000256" key="1">
    <source>
        <dbReference type="SAM" id="Phobius"/>
    </source>
</evidence>
<sequence>MFFYYSTLFDSRFKTLQQNQLIEPQYYSPLVIVILLSTLISPLVLKYFTKKVYEV</sequence>
<name>A0ABN0KCS5_9ENTE</name>
<dbReference type="EMBL" id="AJAN01000045">
    <property type="protein sequence ID" value="EOH84333.1"/>
    <property type="molecule type" value="Genomic_DNA"/>
</dbReference>
<keyword evidence="3" id="KW-1185">Reference proteome</keyword>
<dbReference type="Proteomes" id="UP000013866">
    <property type="component" value="Unassembled WGS sequence"/>
</dbReference>
<keyword evidence="1" id="KW-0812">Transmembrane</keyword>
<gene>
    <name evidence="2" type="ORF">UAO_02899</name>
</gene>
<keyword evidence="1" id="KW-1133">Transmembrane helix</keyword>
<feature type="transmembrane region" description="Helical" evidence="1">
    <location>
        <begin position="26"/>
        <end position="45"/>
    </location>
</feature>
<organism evidence="2 3">
    <name type="scientific">Enterococcus villorum ATCC 700913</name>
    <dbReference type="NCBI Taxonomy" id="1158604"/>
    <lineage>
        <taxon>Bacteria</taxon>
        <taxon>Bacillati</taxon>
        <taxon>Bacillota</taxon>
        <taxon>Bacilli</taxon>
        <taxon>Lactobacillales</taxon>
        <taxon>Enterococcaceae</taxon>
        <taxon>Enterococcus</taxon>
    </lineage>
</organism>
<accession>A0ABN0KCS5</accession>